<sequence>MTIKIQKGIDFLLKKGLILFVLFLLFPECSTFGPRNAQSSLIIVQMTLQKDELLLDELIDPRFQKVTLRKGDFVYEYSENSEHYYYFQNLKEGQYEIYDAVHLLNRGASDFPYGSTKQPSKIDIDFDKKEIESSRLNLEPGTVVFLGTFHVRVTFKFQDEPVITIRQSKTVEEERLALEHLYKNYPRNAWGQKAKARLKFLNSFAP</sequence>
<keyword evidence="2" id="KW-1185">Reference proteome</keyword>
<organism evidence="1 2">
    <name type="scientific">Leptospira kobayashii</name>
    <dbReference type="NCBI Taxonomy" id="1917830"/>
    <lineage>
        <taxon>Bacteria</taxon>
        <taxon>Pseudomonadati</taxon>
        <taxon>Spirochaetota</taxon>
        <taxon>Spirochaetia</taxon>
        <taxon>Leptospirales</taxon>
        <taxon>Leptospiraceae</taxon>
        <taxon>Leptospira</taxon>
    </lineage>
</organism>
<accession>A0ABM7UN55</accession>
<protein>
    <recommendedName>
        <fullName evidence="3">Lipoprotein</fullName>
    </recommendedName>
</protein>
<gene>
    <name evidence="1" type="ORF">LPTSP3_g34670</name>
</gene>
<name>A0ABM7UN55_9LEPT</name>
<dbReference type="EMBL" id="AP025028">
    <property type="protein sequence ID" value="BDA80537.1"/>
    <property type="molecule type" value="Genomic_DNA"/>
</dbReference>
<evidence type="ECO:0000313" key="2">
    <source>
        <dbReference type="Proteomes" id="UP000245263"/>
    </source>
</evidence>
<evidence type="ECO:0000313" key="1">
    <source>
        <dbReference type="EMBL" id="BDA80537.1"/>
    </source>
</evidence>
<dbReference type="Proteomes" id="UP000245263">
    <property type="component" value="Chromosome 1"/>
</dbReference>
<evidence type="ECO:0008006" key="3">
    <source>
        <dbReference type="Google" id="ProtNLM"/>
    </source>
</evidence>
<proteinExistence type="predicted"/>
<reference evidence="1 2" key="1">
    <citation type="submission" date="2021-08" db="EMBL/GenBank/DDBJ databases">
        <title>Complete genome sequence of Leptospira kobayashii strain E30.</title>
        <authorList>
            <person name="Nakao R."/>
            <person name="Nakamura S."/>
            <person name="Masuzawa T."/>
            <person name="Koizumi N."/>
        </authorList>
    </citation>
    <scope>NUCLEOTIDE SEQUENCE [LARGE SCALE GENOMIC DNA]</scope>
    <source>
        <strain evidence="1 2">E30</strain>
    </source>
</reference>
<dbReference type="RefSeq" id="WP_242935271.1">
    <property type="nucleotide sequence ID" value="NZ_AP025028.1"/>
</dbReference>